<dbReference type="GO" id="GO:0043190">
    <property type="term" value="C:ATP-binding cassette (ABC) transporter complex"/>
    <property type="evidence" value="ECO:0007669"/>
    <property type="project" value="InterPro"/>
</dbReference>
<dbReference type="InterPro" id="IPR051784">
    <property type="entry name" value="Nod_factor_ABC_transporter"/>
</dbReference>
<evidence type="ECO:0000256" key="4">
    <source>
        <dbReference type="ARBA" id="ARBA00023136"/>
    </source>
</evidence>
<keyword evidence="9" id="KW-1185">Reference proteome</keyword>
<dbReference type="EMBL" id="FNQB01000001">
    <property type="protein sequence ID" value="SDY55378.1"/>
    <property type="molecule type" value="Genomic_DNA"/>
</dbReference>
<proteinExistence type="inferred from homology"/>
<name>A0A1H3KUE0_9ACTN</name>
<feature type="transmembrane region" description="Helical" evidence="6">
    <location>
        <begin position="108"/>
        <end position="129"/>
    </location>
</feature>
<dbReference type="PIRSF" id="PIRSF006648">
    <property type="entry name" value="DrrB"/>
    <property type="match status" value="1"/>
</dbReference>
<dbReference type="PANTHER" id="PTHR43229">
    <property type="entry name" value="NODULATION PROTEIN J"/>
    <property type="match status" value="1"/>
</dbReference>
<feature type="transmembrane region" description="Helical" evidence="6">
    <location>
        <begin position="135"/>
        <end position="162"/>
    </location>
</feature>
<dbReference type="STRING" id="137265.SAMN05421684_0328"/>
<evidence type="ECO:0000256" key="2">
    <source>
        <dbReference type="ARBA" id="ARBA00022692"/>
    </source>
</evidence>
<dbReference type="PRINTS" id="PR00164">
    <property type="entry name" value="ABC2TRNSPORT"/>
</dbReference>
<organism evidence="8 9">
    <name type="scientific">Asanoa ishikariensis</name>
    <dbReference type="NCBI Taxonomy" id="137265"/>
    <lineage>
        <taxon>Bacteria</taxon>
        <taxon>Bacillati</taxon>
        <taxon>Actinomycetota</taxon>
        <taxon>Actinomycetes</taxon>
        <taxon>Micromonosporales</taxon>
        <taxon>Micromonosporaceae</taxon>
        <taxon>Asanoa</taxon>
    </lineage>
</organism>
<feature type="transmembrane region" description="Helical" evidence="6">
    <location>
        <begin position="219"/>
        <end position="241"/>
    </location>
</feature>
<gene>
    <name evidence="8" type="ORF">SAMN05421684_0328</name>
</gene>
<evidence type="ECO:0000259" key="7">
    <source>
        <dbReference type="PROSITE" id="PS51012"/>
    </source>
</evidence>
<keyword evidence="3 6" id="KW-1133">Transmembrane helix</keyword>
<keyword evidence="4 6" id="KW-0472">Membrane</keyword>
<evidence type="ECO:0000256" key="6">
    <source>
        <dbReference type="RuleBase" id="RU361157"/>
    </source>
</evidence>
<dbReference type="GO" id="GO:0140359">
    <property type="term" value="F:ABC-type transporter activity"/>
    <property type="evidence" value="ECO:0007669"/>
    <property type="project" value="InterPro"/>
</dbReference>
<feature type="transmembrane region" description="Helical" evidence="6">
    <location>
        <begin position="174"/>
        <end position="199"/>
    </location>
</feature>
<keyword evidence="6" id="KW-1003">Cell membrane</keyword>
<keyword evidence="6" id="KW-0813">Transport</keyword>
<dbReference type="OrthoDB" id="9778589at2"/>
<dbReference type="InterPro" id="IPR047817">
    <property type="entry name" value="ABC2_TM_bact-type"/>
</dbReference>
<evidence type="ECO:0000256" key="3">
    <source>
        <dbReference type="ARBA" id="ARBA00022989"/>
    </source>
</evidence>
<protein>
    <recommendedName>
        <fullName evidence="6">Transport permease protein</fullName>
    </recommendedName>
</protein>
<evidence type="ECO:0000313" key="9">
    <source>
        <dbReference type="Proteomes" id="UP000199632"/>
    </source>
</evidence>
<dbReference type="Pfam" id="PF01061">
    <property type="entry name" value="ABC2_membrane"/>
    <property type="match status" value="1"/>
</dbReference>
<dbReference type="PROSITE" id="PS51012">
    <property type="entry name" value="ABC_TM2"/>
    <property type="match status" value="1"/>
</dbReference>
<dbReference type="PANTHER" id="PTHR43229:SF2">
    <property type="entry name" value="NODULATION PROTEIN J"/>
    <property type="match status" value="1"/>
</dbReference>
<comment type="subcellular location">
    <subcellularLocation>
        <location evidence="6">Cell membrane</location>
        <topology evidence="6">Multi-pass membrane protein</topology>
    </subcellularLocation>
    <subcellularLocation>
        <location evidence="1">Membrane</location>
        <topology evidence="1">Multi-pass membrane protein</topology>
    </subcellularLocation>
</comment>
<keyword evidence="2 6" id="KW-0812">Transmembrane</keyword>
<evidence type="ECO:0000313" key="8">
    <source>
        <dbReference type="EMBL" id="SDY55378.1"/>
    </source>
</evidence>
<accession>A0A1H3KUE0</accession>
<dbReference type="RefSeq" id="WP_090786296.1">
    <property type="nucleotide sequence ID" value="NZ_BOND01000030.1"/>
</dbReference>
<evidence type="ECO:0000256" key="1">
    <source>
        <dbReference type="ARBA" id="ARBA00004141"/>
    </source>
</evidence>
<keyword evidence="5" id="KW-0046">Antibiotic resistance</keyword>
<feature type="transmembrane region" description="Helical" evidence="6">
    <location>
        <begin position="21"/>
        <end position="46"/>
    </location>
</feature>
<dbReference type="GO" id="GO:0046677">
    <property type="term" value="P:response to antibiotic"/>
    <property type="evidence" value="ECO:0007669"/>
    <property type="project" value="UniProtKB-KW"/>
</dbReference>
<dbReference type="Proteomes" id="UP000199632">
    <property type="component" value="Unassembled WGS sequence"/>
</dbReference>
<feature type="transmembrane region" description="Helical" evidence="6">
    <location>
        <begin position="52"/>
        <end position="73"/>
    </location>
</feature>
<comment type="similarity">
    <text evidence="6">Belongs to the ABC-2 integral membrane protein family.</text>
</comment>
<dbReference type="AlphaFoldDB" id="A0A1H3KUE0"/>
<evidence type="ECO:0000256" key="5">
    <source>
        <dbReference type="ARBA" id="ARBA00023251"/>
    </source>
</evidence>
<dbReference type="InterPro" id="IPR000412">
    <property type="entry name" value="ABC_2_transport"/>
</dbReference>
<sequence length="251" mass="26910">MSSAHLIVVRHLWVLRHGRPWNLVVNGIFEPFLYLLSIGVGIGQLVSGDTGAAAYAAFVAPALLATSAMNSAVNETTSNVWWRVRFDKVYDAIVTTPMRIGDIALGEIAASVLRSTLSSTCFFAVIVALGMVHSAWAVLAVPAAVLIAYAFSAAGLAAATFIREPHHHQYLQLVMLPMFLFATTFYPLSIYPPALQVLVAVLPLYQSVELMRGLTTGDLGAGMIVAVAYLLVLGSGATWLARRRLAGLLLT</sequence>
<feature type="domain" description="ABC transmembrane type-2" evidence="7">
    <location>
        <begin position="22"/>
        <end position="248"/>
    </location>
</feature>
<reference evidence="9" key="1">
    <citation type="submission" date="2016-10" db="EMBL/GenBank/DDBJ databases">
        <authorList>
            <person name="Varghese N."/>
            <person name="Submissions S."/>
        </authorList>
    </citation>
    <scope>NUCLEOTIDE SEQUENCE [LARGE SCALE GENOMIC DNA]</scope>
    <source>
        <strain evidence="9">DSM 44718</strain>
    </source>
</reference>
<dbReference type="InterPro" id="IPR013525">
    <property type="entry name" value="ABC2_TM"/>
</dbReference>